<protein>
    <submittedName>
        <fullName evidence="1">Uncharacterized protein</fullName>
    </submittedName>
</protein>
<evidence type="ECO:0000313" key="2">
    <source>
        <dbReference type="Proteomes" id="UP001600650"/>
    </source>
</evidence>
<organism evidence="1 2">
    <name type="scientific">Streptomyces cellulosae</name>
    <dbReference type="NCBI Taxonomy" id="1968"/>
    <lineage>
        <taxon>Bacteria</taxon>
        <taxon>Bacillati</taxon>
        <taxon>Actinomycetota</taxon>
        <taxon>Actinomycetes</taxon>
        <taxon>Kitasatosporales</taxon>
        <taxon>Streptomycetaceae</taxon>
        <taxon>Streptomyces</taxon>
    </lineage>
</organism>
<reference evidence="1 2" key="1">
    <citation type="submission" date="2024-09" db="EMBL/GenBank/DDBJ databases">
        <title>The Natural Products Discovery Center: Release of the First 8490 Sequenced Strains for Exploring Actinobacteria Biosynthetic Diversity.</title>
        <authorList>
            <person name="Kalkreuter E."/>
            <person name="Kautsar S.A."/>
            <person name="Yang D."/>
            <person name="Bader C.D."/>
            <person name="Teijaro C.N."/>
            <person name="Fluegel L."/>
            <person name="Davis C.M."/>
            <person name="Simpson J.R."/>
            <person name="Lauterbach L."/>
            <person name="Steele A.D."/>
            <person name="Gui C."/>
            <person name="Meng S."/>
            <person name="Li G."/>
            <person name="Viehrig K."/>
            <person name="Ye F."/>
            <person name="Su P."/>
            <person name="Kiefer A.F."/>
            <person name="Nichols A."/>
            <person name="Cepeda A.J."/>
            <person name="Yan W."/>
            <person name="Fan B."/>
            <person name="Jiang Y."/>
            <person name="Adhikari A."/>
            <person name="Zheng C.-J."/>
            <person name="Schuster L."/>
            <person name="Cowan T.M."/>
            <person name="Smanski M.J."/>
            <person name="Chevrette M.G."/>
            <person name="De Carvalho L.P.S."/>
            <person name="Shen B."/>
        </authorList>
    </citation>
    <scope>NUCLEOTIDE SEQUENCE [LARGE SCALE GENOMIC DNA]</scope>
    <source>
        <strain evidence="1 2">NPDC057399</strain>
    </source>
</reference>
<keyword evidence="2" id="KW-1185">Reference proteome</keyword>
<accession>A0ABW6JRY2</accession>
<dbReference type="RefSeq" id="WP_381729007.1">
    <property type="nucleotide sequence ID" value="NZ_JBHVBU010000244.1"/>
</dbReference>
<sequence>MSGFTWRRVIAWFRPARVRARTAEGSIRTNSGVQSRPKTMYPRVPATRVSASGFFSGGYAGHRNAASLLASSPWSSAARAANA</sequence>
<proteinExistence type="predicted"/>
<gene>
    <name evidence="1" type="ORF">ACFU0X_34895</name>
</gene>
<dbReference type="Proteomes" id="UP001600650">
    <property type="component" value="Unassembled WGS sequence"/>
</dbReference>
<comment type="caution">
    <text evidence="1">The sequence shown here is derived from an EMBL/GenBank/DDBJ whole genome shotgun (WGS) entry which is preliminary data.</text>
</comment>
<evidence type="ECO:0000313" key="1">
    <source>
        <dbReference type="EMBL" id="MFE7968163.1"/>
    </source>
</evidence>
<feature type="non-terminal residue" evidence="1">
    <location>
        <position position="83"/>
    </location>
</feature>
<dbReference type="EMBL" id="JBHVBU010000244">
    <property type="protein sequence ID" value="MFE7968163.1"/>
    <property type="molecule type" value="Genomic_DNA"/>
</dbReference>
<name>A0ABW6JRY2_STRCE</name>